<evidence type="ECO:0000313" key="3">
    <source>
        <dbReference type="Proteomes" id="UP000070168"/>
    </source>
</evidence>
<evidence type="ECO:0000313" key="2">
    <source>
        <dbReference type="EMBL" id="KXG45133.1"/>
    </source>
</evidence>
<dbReference type="OrthoDB" id="428577at2759"/>
<feature type="region of interest" description="Disordered" evidence="1">
    <location>
        <begin position="26"/>
        <end position="87"/>
    </location>
</feature>
<evidence type="ECO:0008006" key="4">
    <source>
        <dbReference type="Google" id="ProtNLM"/>
    </source>
</evidence>
<dbReference type="EMBL" id="LHQR01000077">
    <property type="protein sequence ID" value="KXG45133.1"/>
    <property type="molecule type" value="Genomic_DNA"/>
</dbReference>
<accession>A0A135L851</accession>
<sequence length="87" mass="9465">MAHSFFPTLSPSLHLSSTSLYATYPRQGVATNPHHKGGAAPSTTSRSKIQDEEGCPLGKQLEDGRTLSDYNIRNQDGRTLSDYITKG</sequence>
<evidence type="ECO:0000256" key="1">
    <source>
        <dbReference type="SAM" id="MobiDB-lite"/>
    </source>
</evidence>
<dbReference type="RefSeq" id="XP_040643669.1">
    <property type="nucleotide sequence ID" value="XM_040797304.1"/>
</dbReference>
<dbReference type="Proteomes" id="UP000070168">
    <property type="component" value="Unassembled WGS sequence"/>
</dbReference>
<proteinExistence type="predicted"/>
<keyword evidence="3" id="KW-1185">Reference proteome</keyword>
<dbReference type="SUPFAM" id="SSF54236">
    <property type="entry name" value="Ubiquitin-like"/>
    <property type="match status" value="1"/>
</dbReference>
<organism evidence="2 3">
    <name type="scientific">Penicillium patulum</name>
    <name type="common">Penicillium griseofulvum</name>
    <dbReference type="NCBI Taxonomy" id="5078"/>
    <lineage>
        <taxon>Eukaryota</taxon>
        <taxon>Fungi</taxon>
        <taxon>Dikarya</taxon>
        <taxon>Ascomycota</taxon>
        <taxon>Pezizomycotina</taxon>
        <taxon>Eurotiomycetes</taxon>
        <taxon>Eurotiomycetidae</taxon>
        <taxon>Eurotiales</taxon>
        <taxon>Aspergillaceae</taxon>
        <taxon>Penicillium</taxon>
    </lineage>
</organism>
<gene>
    <name evidence="2" type="ORF">PGRI_095910</name>
</gene>
<dbReference type="AlphaFoldDB" id="A0A135L851"/>
<dbReference type="InterPro" id="IPR029071">
    <property type="entry name" value="Ubiquitin-like_domsf"/>
</dbReference>
<dbReference type="Gene3D" id="3.10.20.90">
    <property type="entry name" value="Phosphatidylinositol 3-kinase Catalytic Subunit, Chain A, domain 1"/>
    <property type="match status" value="1"/>
</dbReference>
<name>A0A135L851_PENPA</name>
<protein>
    <recommendedName>
        <fullName evidence="4">Ubiquitin supergroup</fullName>
    </recommendedName>
</protein>
<dbReference type="GeneID" id="63712604"/>
<comment type="caution">
    <text evidence="2">The sequence shown here is derived from an EMBL/GenBank/DDBJ whole genome shotgun (WGS) entry which is preliminary data.</text>
</comment>
<reference evidence="2 3" key="1">
    <citation type="journal article" date="2016" name="BMC Genomics">
        <title>Genome sequencing and secondary metabolism of the postharvest pathogen Penicillium griseofulvum.</title>
        <authorList>
            <person name="Banani H."/>
            <person name="Marcet-Houben M."/>
            <person name="Ballester A.R."/>
            <person name="Abbruscato P."/>
            <person name="Gonzalez-Candelas L."/>
            <person name="Gabaldon T."/>
            <person name="Spadaro D."/>
        </authorList>
    </citation>
    <scope>NUCLEOTIDE SEQUENCE [LARGE SCALE GENOMIC DNA]</scope>
    <source>
        <strain evidence="2 3">PG3</strain>
    </source>
</reference>
<feature type="compositionally biased region" description="Polar residues" evidence="1">
    <location>
        <begin position="68"/>
        <end position="78"/>
    </location>
</feature>